<dbReference type="Proteomes" id="UP001642484">
    <property type="component" value="Unassembled WGS sequence"/>
</dbReference>
<name>A0ABP0IK90_9DINO</name>
<feature type="compositionally biased region" description="Basic and acidic residues" evidence="1">
    <location>
        <begin position="60"/>
        <end position="73"/>
    </location>
</feature>
<feature type="region of interest" description="Disordered" evidence="1">
    <location>
        <begin position="52"/>
        <end position="73"/>
    </location>
</feature>
<comment type="caution">
    <text evidence="2">The sequence shown here is derived from an EMBL/GenBank/DDBJ whole genome shotgun (WGS) entry which is preliminary data.</text>
</comment>
<accession>A0ABP0IK90</accession>
<reference evidence="2 3" key="1">
    <citation type="submission" date="2024-02" db="EMBL/GenBank/DDBJ databases">
        <authorList>
            <person name="Chen Y."/>
            <person name="Shah S."/>
            <person name="Dougan E. K."/>
            <person name="Thang M."/>
            <person name="Chan C."/>
        </authorList>
    </citation>
    <scope>NUCLEOTIDE SEQUENCE [LARGE SCALE GENOMIC DNA]</scope>
</reference>
<evidence type="ECO:0008006" key="4">
    <source>
        <dbReference type="Google" id="ProtNLM"/>
    </source>
</evidence>
<sequence length="179" mass="19063">MVDYLGDVDEETKSKVAASAGYPASMLERPAKKLEEAVAAAAAEDWFSPCKGSGGPEVVQRSEEPQEHQDLASKKGGQVLKCLDGLDWELLDLEEDTMSVTVTFTEELWSALSGVSGTAFKEAVSFELAEQELRVLHAGSVVLDLRLPVAVDAPKASASVSSRKMRVAVKAKKLATPAA</sequence>
<evidence type="ECO:0000313" key="3">
    <source>
        <dbReference type="Proteomes" id="UP001642484"/>
    </source>
</evidence>
<evidence type="ECO:0000313" key="2">
    <source>
        <dbReference type="EMBL" id="CAK9001902.1"/>
    </source>
</evidence>
<proteinExistence type="predicted"/>
<protein>
    <recommendedName>
        <fullName evidence="4">PIH1D1/2/3 CS-like domain-containing protein</fullName>
    </recommendedName>
</protein>
<keyword evidence="3" id="KW-1185">Reference proteome</keyword>
<organism evidence="2 3">
    <name type="scientific">Durusdinium trenchii</name>
    <dbReference type="NCBI Taxonomy" id="1381693"/>
    <lineage>
        <taxon>Eukaryota</taxon>
        <taxon>Sar</taxon>
        <taxon>Alveolata</taxon>
        <taxon>Dinophyceae</taxon>
        <taxon>Suessiales</taxon>
        <taxon>Symbiodiniaceae</taxon>
        <taxon>Durusdinium</taxon>
    </lineage>
</organism>
<evidence type="ECO:0000256" key="1">
    <source>
        <dbReference type="SAM" id="MobiDB-lite"/>
    </source>
</evidence>
<dbReference type="EMBL" id="CAXAMN010002891">
    <property type="protein sequence ID" value="CAK9001902.1"/>
    <property type="molecule type" value="Genomic_DNA"/>
</dbReference>
<gene>
    <name evidence="2" type="ORF">CCMP2556_LOCUS6653</name>
</gene>